<feature type="domain" description="Carrier" evidence="3">
    <location>
        <begin position="593"/>
        <end position="646"/>
    </location>
</feature>
<dbReference type="Pfam" id="PF13193">
    <property type="entry name" value="AMP-binding_C"/>
    <property type="match status" value="1"/>
</dbReference>
<feature type="domain" description="Pyrrolo-quinoline quinone repeat" evidence="5">
    <location>
        <begin position="783"/>
        <end position="879"/>
    </location>
</feature>
<keyword evidence="7" id="KW-1185">Reference proteome</keyword>
<dbReference type="SUPFAM" id="SSF56801">
    <property type="entry name" value="Acetyl-CoA synthetase-like"/>
    <property type="match status" value="1"/>
</dbReference>
<dbReference type="Gene3D" id="2.130.10.10">
    <property type="entry name" value="YVTN repeat-like/Quinoprotein amine dehydrogenase"/>
    <property type="match status" value="1"/>
</dbReference>
<dbReference type="InterPro" id="IPR045851">
    <property type="entry name" value="AMP-bd_C_sf"/>
</dbReference>
<dbReference type="InterPro" id="IPR000873">
    <property type="entry name" value="AMP-dep_synth/lig_dom"/>
</dbReference>
<sequence length="893" mass="97570">MTSGSSCSSSSSTAEQEQQHSCCISHHFFKAASQNLHKIAVIHASPSPSPSPPLPGNPASSTRPPVYEGDRCFTFGHVLNSVDSLASVLPAAPPQSAASKFPRIIGIYMPPSVEYIVSVLSVLRCGHAFLPLDPSWPTHRVLSLLHSSTPDLIIASPSLPLGFGCPCPVLPFSMEEAGCRGGDGGGVSVWPCEREPKRSFCYLMYTSGSTGNPKAVCGTELGLLNRFLWMQDSYPLRGEEVLLFKTAISFVDHLQEFLAAMLAACTLVIPPFHKLKASPFAVIHFLQAYSINRLTAVPSLMRTILPALQHQCAEQIRSSLKLLILSGEVFPISLWDALSNLLPTTTILNLYGSTEVSGDCTYFDCIRLPMILETEALTSVPIGVPISHCDVVLVSENGMPNEGEIHVGGLCVSEGYFDEAAVMSFDFVHVYKNSLPGTSVAVHGNQLYYRTGDLAQRLQSGDLVFLGRMDRTIKVNGQRVALEEIETTLKGHPDVVDAAVISREGPEGLLLLDSFLMLKEKDISIDLVRRSIRRWMIGKVPLAMVPNRFLFTASLPVSSSGKVDYALLASPAFLTSHAPDGIGDRSTKGLLEDIKMAFCDALMVEVVSVEDDFFMMGGNSITAAHVAYNLGIDMRVLYKFPTPSELFTALRDKTESCHATVKTDGGREWKLKADDQSVSHSADSSASNLQSYQSWKQQLESPDEKNLSSAVLSKHPRVDLNKYIWKKRMIANDKHPWSSSTLKMCSFGRCNKVVYGTSYGLSSTCPLDWSAEVPGNGQGSSMQELWKVLLDSCVDASPLVVFKEQDVYLFIGSHAQKFVCVNAKSGSVHWEVKLEGRIECSAAVVADFSQVVVGCYKGKIYFLNFSDGTICWTFQTSGEVKSQPVLDIHKQLF</sequence>
<dbReference type="InterPro" id="IPR020845">
    <property type="entry name" value="AMP-binding_CS"/>
</dbReference>
<name>A0A9Q0JCY0_9ROSI</name>
<evidence type="ECO:0000313" key="7">
    <source>
        <dbReference type="Proteomes" id="UP001141552"/>
    </source>
</evidence>
<dbReference type="Proteomes" id="UP001141552">
    <property type="component" value="Unassembled WGS sequence"/>
</dbReference>
<reference evidence="6" key="2">
    <citation type="journal article" date="2023" name="Plants (Basel)">
        <title>Annotation of the Turnera subulata (Passifloraceae) Draft Genome Reveals the S-Locus Evolved after the Divergence of Turneroideae from Passifloroideae in a Stepwise Manner.</title>
        <authorList>
            <person name="Henning P.M."/>
            <person name="Roalson E.H."/>
            <person name="Mir W."/>
            <person name="McCubbin A.G."/>
            <person name="Shore J.S."/>
        </authorList>
    </citation>
    <scope>NUCLEOTIDE SEQUENCE</scope>
    <source>
        <strain evidence="6">F60SS</strain>
    </source>
</reference>
<dbReference type="FunFam" id="3.40.50.12780:FF:000049">
    <property type="entry name" value="Putative acyl-activating enzyme 19"/>
    <property type="match status" value="1"/>
</dbReference>
<dbReference type="Pfam" id="PF00550">
    <property type="entry name" value="PP-binding"/>
    <property type="match status" value="1"/>
</dbReference>
<proteinExistence type="predicted"/>
<dbReference type="Pfam" id="PF13360">
    <property type="entry name" value="PQQ_2"/>
    <property type="match status" value="1"/>
</dbReference>
<reference evidence="6" key="1">
    <citation type="submission" date="2022-02" db="EMBL/GenBank/DDBJ databases">
        <authorList>
            <person name="Henning P.M."/>
            <person name="McCubbin A.G."/>
            <person name="Shore J.S."/>
        </authorList>
    </citation>
    <scope>NUCLEOTIDE SEQUENCE</scope>
    <source>
        <strain evidence="6">F60SS</strain>
        <tissue evidence="6">Leaves</tissue>
    </source>
</reference>
<dbReference type="InterPro" id="IPR052091">
    <property type="entry name" value="Beta-ala_Activ/Resist"/>
</dbReference>
<dbReference type="InterPro" id="IPR015943">
    <property type="entry name" value="WD40/YVTN_repeat-like_dom_sf"/>
</dbReference>
<dbReference type="PANTHER" id="PTHR44394:SF1">
    <property type="entry name" value="BETA-ALANINE-ACTIVATING ENZYME"/>
    <property type="match status" value="1"/>
</dbReference>
<organism evidence="6 7">
    <name type="scientific">Turnera subulata</name>
    <dbReference type="NCBI Taxonomy" id="218843"/>
    <lineage>
        <taxon>Eukaryota</taxon>
        <taxon>Viridiplantae</taxon>
        <taxon>Streptophyta</taxon>
        <taxon>Embryophyta</taxon>
        <taxon>Tracheophyta</taxon>
        <taxon>Spermatophyta</taxon>
        <taxon>Magnoliopsida</taxon>
        <taxon>eudicotyledons</taxon>
        <taxon>Gunneridae</taxon>
        <taxon>Pentapetalae</taxon>
        <taxon>rosids</taxon>
        <taxon>fabids</taxon>
        <taxon>Malpighiales</taxon>
        <taxon>Passifloraceae</taxon>
        <taxon>Turnera</taxon>
    </lineage>
</organism>
<protein>
    <recommendedName>
        <fullName evidence="8">Carrier domain-containing protein</fullName>
    </recommendedName>
</protein>
<dbReference type="InterPro" id="IPR002372">
    <property type="entry name" value="PQQ_rpt_dom"/>
</dbReference>
<feature type="compositionally biased region" description="Pro residues" evidence="1">
    <location>
        <begin position="47"/>
        <end position="56"/>
    </location>
</feature>
<comment type="caution">
    <text evidence="6">The sequence shown here is derived from an EMBL/GenBank/DDBJ whole genome shotgun (WGS) entry which is preliminary data.</text>
</comment>
<gene>
    <name evidence="6" type="ORF">Tsubulata_011272</name>
</gene>
<dbReference type="Pfam" id="PF00501">
    <property type="entry name" value="AMP-binding"/>
    <property type="match status" value="1"/>
</dbReference>
<dbReference type="InterPro" id="IPR042099">
    <property type="entry name" value="ANL_N_sf"/>
</dbReference>
<evidence type="ECO:0000259" key="5">
    <source>
        <dbReference type="Pfam" id="PF13360"/>
    </source>
</evidence>
<dbReference type="InterPro" id="IPR009081">
    <property type="entry name" value="PP-bd_ACP"/>
</dbReference>
<dbReference type="PANTHER" id="PTHR44394">
    <property type="entry name" value="BETA-ALANINE-ACTIVATING ENZYME"/>
    <property type="match status" value="1"/>
</dbReference>
<evidence type="ECO:0000259" key="2">
    <source>
        <dbReference type="Pfam" id="PF00501"/>
    </source>
</evidence>
<dbReference type="AlphaFoldDB" id="A0A9Q0JCY0"/>
<dbReference type="SUPFAM" id="SSF47336">
    <property type="entry name" value="ACP-like"/>
    <property type="match status" value="1"/>
</dbReference>
<dbReference type="CDD" id="cd05930">
    <property type="entry name" value="A_NRPS"/>
    <property type="match status" value="1"/>
</dbReference>
<evidence type="ECO:0000313" key="6">
    <source>
        <dbReference type="EMBL" id="KAJ4836983.1"/>
    </source>
</evidence>
<dbReference type="InterPro" id="IPR011047">
    <property type="entry name" value="Quinoprotein_ADH-like_sf"/>
</dbReference>
<evidence type="ECO:0008006" key="8">
    <source>
        <dbReference type="Google" id="ProtNLM"/>
    </source>
</evidence>
<evidence type="ECO:0000259" key="4">
    <source>
        <dbReference type="Pfam" id="PF13193"/>
    </source>
</evidence>
<dbReference type="Gene3D" id="1.10.1200.10">
    <property type="entry name" value="ACP-like"/>
    <property type="match status" value="1"/>
</dbReference>
<dbReference type="PROSITE" id="PS00455">
    <property type="entry name" value="AMP_BINDING"/>
    <property type="match status" value="1"/>
</dbReference>
<feature type="region of interest" description="Disordered" evidence="1">
    <location>
        <begin position="44"/>
        <end position="64"/>
    </location>
</feature>
<feature type="domain" description="AMP-dependent synthetase/ligase" evidence="2">
    <location>
        <begin position="68"/>
        <end position="417"/>
    </location>
</feature>
<dbReference type="OrthoDB" id="408177at2759"/>
<dbReference type="Gene3D" id="3.30.300.30">
    <property type="match status" value="1"/>
</dbReference>
<dbReference type="Gene3D" id="3.40.50.12780">
    <property type="entry name" value="N-terminal domain of ligase-like"/>
    <property type="match status" value="1"/>
</dbReference>
<dbReference type="SUPFAM" id="SSF50998">
    <property type="entry name" value="Quinoprotein alcohol dehydrogenase-like"/>
    <property type="match status" value="1"/>
</dbReference>
<evidence type="ECO:0000256" key="1">
    <source>
        <dbReference type="SAM" id="MobiDB-lite"/>
    </source>
</evidence>
<feature type="domain" description="AMP-binding enzyme C-terminal" evidence="4">
    <location>
        <begin position="484"/>
        <end position="562"/>
    </location>
</feature>
<dbReference type="GO" id="GO:0043041">
    <property type="term" value="P:amino acid activation for nonribosomal peptide biosynthetic process"/>
    <property type="evidence" value="ECO:0007669"/>
    <property type="project" value="TreeGrafter"/>
</dbReference>
<evidence type="ECO:0000259" key="3">
    <source>
        <dbReference type="Pfam" id="PF00550"/>
    </source>
</evidence>
<dbReference type="InterPro" id="IPR025110">
    <property type="entry name" value="AMP-bd_C"/>
</dbReference>
<dbReference type="EMBL" id="JAKUCV010003980">
    <property type="protein sequence ID" value="KAJ4836983.1"/>
    <property type="molecule type" value="Genomic_DNA"/>
</dbReference>
<accession>A0A9Q0JCY0</accession>
<dbReference type="InterPro" id="IPR036736">
    <property type="entry name" value="ACP-like_sf"/>
</dbReference>